<protein>
    <recommendedName>
        <fullName evidence="1">Peptidase MA-like domain-containing protein</fullName>
    </recommendedName>
</protein>
<accession>A6TXA7</accession>
<gene>
    <name evidence="2" type="ordered locus">Amet_4759</name>
</gene>
<dbReference type="eggNOG" id="COG0308">
    <property type="taxonomic scope" value="Bacteria"/>
</dbReference>
<dbReference type="EMBL" id="CP000724">
    <property type="protein sequence ID" value="ABR50825.1"/>
    <property type="molecule type" value="Genomic_DNA"/>
</dbReference>
<evidence type="ECO:0000259" key="1">
    <source>
        <dbReference type="Pfam" id="PF13485"/>
    </source>
</evidence>
<evidence type="ECO:0000313" key="2">
    <source>
        <dbReference type="EMBL" id="ABR50825.1"/>
    </source>
</evidence>
<sequence length="270" mass="31482">MLKKNMKLKSWRNIGFVGFIVLLLMLGAYSSFKPQAVTAFRPLLRSAEETMVSYQTRSDQQIETENFIIKYQSIDEELLQFIAETAEDKYREATAVFQYEPKDKVLLVVYNDPNRMMKTVMLNKEKPPMGVYYGNALHILDPTLWVNEGQDLEQVFYEEGPILHELVHLLTDHVAKGNFPHWFTEGVSLYFEYEVDGYEWGRGVTLSEVYDLEALTYGFHQMNQYEAYTKSFRLVNAFVEEYGRQALINLIEELGEGKDPEKVLAIFNEF</sequence>
<dbReference type="RefSeq" id="WP_012065710.1">
    <property type="nucleotide sequence ID" value="NC_009633.1"/>
</dbReference>
<dbReference type="Pfam" id="PF13485">
    <property type="entry name" value="Peptidase_MA_2"/>
    <property type="match status" value="1"/>
</dbReference>
<dbReference type="InterPro" id="IPR039568">
    <property type="entry name" value="Peptidase_MA-like_dom"/>
</dbReference>
<name>A6TXA7_ALKMQ</name>
<feature type="domain" description="Peptidase MA-like" evidence="1">
    <location>
        <begin position="100"/>
        <end position="263"/>
    </location>
</feature>
<reference evidence="3" key="1">
    <citation type="journal article" date="2016" name="Genome Announc.">
        <title>Complete genome sequence of Alkaliphilus metalliredigens strain QYMF, an alkaliphilic and metal-reducing bacterium isolated from borax-contaminated leachate ponds.</title>
        <authorList>
            <person name="Hwang C."/>
            <person name="Copeland A."/>
            <person name="Lucas S."/>
            <person name="Lapidus A."/>
            <person name="Barry K."/>
            <person name="Detter J.C."/>
            <person name="Glavina Del Rio T."/>
            <person name="Hammon N."/>
            <person name="Israni S."/>
            <person name="Dalin E."/>
            <person name="Tice H."/>
            <person name="Pitluck S."/>
            <person name="Chertkov O."/>
            <person name="Brettin T."/>
            <person name="Bruce D."/>
            <person name="Han C."/>
            <person name="Schmutz J."/>
            <person name="Larimer F."/>
            <person name="Land M.L."/>
            <person name="Hauser L."/>
            <person name="Kyrpides N."/>
            <person name="Mikhailova N."/>
            <person name="Ye Q."/>
            <person name="Zhou J."/>
            <person name="Richardson P."/>
            <person name="Fields M.W."/>
        </authorList>
    </citation>
    <scope>NUCLEOTIDE SEQUENCE [LARGE SCALE GENOMIC DNA]</scope>
    <source>
        <strain evidence="3">QYMF</strain>
    </source>
</reference>
<dbReference type="Proteomes" id="UP000001572">
    <property type="component" value="Chromosome"/>
</dbReference>
<dbReference type="AlphaFoldDB" id="A6TXA7"/>
<evidence type="ECO:0000313" key="3">
    <source>
        <dbReference type="Proteomes" id="UP000001572"/>
    </source>
</evidence>
<dbReference type="KEGG" id="amt:Amet_4759"/>
<keyword evidence="3" id="KW-1185">Reference proteome</keyword>
<proteinExistence type="predicted"/>
<dbReference type="OrthoDB" id="9787613at2"/>
<organism evidence="2 3">
    <name type="scientific">Alkaliphilus metalliredigens (strain QYMF)</name>
    <dbReference type="NCBI Taxonomy" id="293826"/>
    <lineage>
        <taxon>Bacteria</taxon>
        <taxon>Bacillati</taxon>
        <taxon>Bacillota</taxon>
        <taxon>Clostridia</taxon>
        <taxon>Peptostreptococcales</taxon>
        <taxon>Natronincolaceae</taxon>
        <taxon>Alkaliphilus</taxon>
    </lineage>
</organism>
<dbReference type="HOGENOM" id="CLU_079582_0_0_9"/>
<dbReference type="STRING" id="293826.Amet_4759"/>